<dbReference type="PRINTS" id="PR01438">
    <property type="entry name" value="UNVRSLSTRESS"/>
</dbReference>
<dbReference type="EMBL" id="CP147846">
    <property type="protein sequence ID" value="WXG69484.1"/>
    <property type="molecule type" value="Genomic_DNA"/>
</dbReference>
<name>A0ABZ2PKG4_9NOCA</name>
<dbReference type="InterPro" id="IPR006016">
    <property type="entry name" value="UspA"/>
</dbReference>
<dbReference type="SUPFAM" id="SSF52402">
    <property type="entry name" value="Adenine nucleotide alpha hydrolases-like"/>
    <property type="match status" value="2"/>
</dbReference>
<dbReference type="Proteomes" id="UP001432000">
    <property type="component" value="Chromosome"/>
</dbReference>
<dbReference type="PANTHER" id="PTHR46268:SF6">
    <property type="entry name" value="UNIVERSAL STRESS PROTEIN UP12"/>
    <property type="match status" value="1"/>
</dbReference>
<dbReference type="PANTHER" id="PTHR46268">
    <property type="entry name" value="STRESS RESPONSE PROTEIN NHAX"/>
    <property type="match status" value="1"/>
</dbReference>
<dbReference type="InterPro" id="IPR014729">
    <property type="entry name" value="Rossmann-like_a/b/a_fold"/>
</dbReference>
<feature type="region of interest" description="Disordered" evidence="2">
    <location>
        <begin position="1"/>
        <end position="20"/>
    </location>
</feature>
<sequence length="310" mass="31836">MANTDNALSKDSPTTKQTIVGVDGSVPSEVAVRWAAADAALHGTPLTLLYAGVVSGGTLSSTPRLSGGASSAHARSAMATAQTVAQSVAGDSLSVQTVLVSNPPAEALIDGGSNARLIVLGTRGLGGIARAVLGSVSSAVAARAVCPVAIVPEHFDTTQVGTDSAPVVVGLDHSPHDDSVLAVAFEQASRRHVGLRMVHAFTALNPGTSFGDFVQWGPHLDPAGAARLWLNHVAAAWRKEYPAVSVSTSAIEDYPSRTLLEMAADAQLIVVGSRSRGAISPLFMGSTSRAILHRAEIPTIIVPANDDHLR</sequence>
<dbReference type="RefSeq" id="WP_338890290.1">
    <property type="nucleotide sequence ID" value="NZ_CP147846.1"/>
</dbReference>
<dbReference type="InterPro" id="IPR006015">
    <property type="entry name" value="Universal_stress_UspA"/>
</dbReference>
<evidence type="ECO:0000259" key="3">
    <source>
        <dbReference type="Pfam" id="PF00582"/>
    </source>
</evidence>
<organism evidence="4 5">
    <name type="scientific">Rhodococcus sovatensis</name>
    <dbReference type="NCBI Taxonomy" id="1805840"/>
    <lineage>
        <taxon>Bacteria</taxon>
        <taxon>Bacillati</taxon>
        <taxon>Actinomycetota</taxon>
        <taxon>Actinomycetes</taxon>
        <taxon>Mycobacteriales</taxon>
        <taxon>Nocardiaceae</taxon>
        <taxon>Rhodococcus</taxon>
    </lineage>
</organism>
<comment type="similarity">
    <text evidence="1">Belongs to the universal stress protein A family.</text>
</comment>
<evidence type="ECO:0000313" key="5">
    <source>
        <dbReference type="Proteomes" id="UP001432000"/>
    </source>
</evidence>
<feature type="domain" description="UspA" evidence="3">
    <location>
        <begin position="167"/>
        <end position="303"/>
    </location>
</feature>
<feature type="compositionally biased region" description="Polar residues" evidence="2">
    <location>
        <begin position="1"/>
        <end position="18"/>
    </location>
</feature>
<evidence type="ECO:0000256" key="1">
    <source>
        <dbReference type="ARBA" id="ARBA00008791"/>
    </source>
</evidence>
<protein>
    <submittedName>
        <fullName evidence="4">Universal stress protein</fullName>
    </submittedName>
</protein>
<proteinExistence type="inferred from homology"/>
<evidence type="ECO:0000256" key="2">
    <source>
        <dbReference type="SAM" id="MobiDB-lite"/>
    </source>
</evidence>
<evidence type="ECO:0000313" key="4">
    <source>
        <dbReference type="EMBL" id="WXG69484.1"/>
    </source>
</evidence>
<keyword evidence="5" id="KW-1185">Reference proteome</keyword>
<accession>A0ABZ2PKG4</accession>
<feature type="domain" description="UspA" evidence="3">
    <location>
        <begin position="17"/>
        <end position="152"/>
    </location>
</feature>
<dbReference type="Pfam" id="PF00582">
    <property type="entry name" value="Usp"/>
    <property type="match status" value="2"/>
</dbReference>
<dbReference type="Gene3D" id="3.40.50.620">
    <property type="entry name" value="HUPs"/>
    <property type="match status" value="2"/>
</dbReference>
<reference evidence="4 5" key="1">
    <citation type="submission" date="2024-03" db="EMBL/GenBank/DDBJ databases">
        <title>Natural products discovery in diverse microorganisms through a two-stage MS feature dereplication strategy.</title>
        <authorList>
            <person name="Zhang R."/>
        </authorList>
    </citation>
    <scope>NUCLEOTIDE SEQUENCE [LARGE SCALE GENOMIC DNA]</scope>
    <source>
        <strain evidence="4 5">18930</strain>
    </source>
</reference>
<gene>
    <name evidence="4" type="ORF">WDS16_02695</name>
</gene>